<keyword evidence="4" id="KW-0808">Transferase</keyword>
<organism evidence="12 13">
    <name type="scientific">Candidatus Falkowbacteria bacterium RIFOXYA2_FULL_38_12</name>
    <dbReference type="NCBI Taxonomy" id="1797993"/>
    <lineage>
        <taxon>Bacteria</taxon>
        <taxon>Candidatus Falkowiibacteriota</taxon>
    </lineage>
</organism>
<keyword evidence="5" id="KW-0479">Metal-binding</keyword>
<evidence type="ECO:0000256" key="4">
    <source>
        <dbReference type="ARBA" id="ARBA00022679"/>
    </source>
</evidence>
<dbReference type="Gene3D" id="3.40.640.10">
    <property type="entry name" value="Type I PLP-dependent aspartate aminotransferase-like (Major domain)"/>
    <property type="match status" value="1"/>
</dbReference>
<dbReference type="InterPro" id="IPR020578">
    <property type="entry name" value="Aminotrans_V_PyrdxlP_BS"/>
</dbReference>
<evidence type="ECO:0000256" key="7">
    <source>
        <dbReference type="ARBA" id="ARBA00023004"/>
    </source>
</evidence>
<dbReference type="Pfam" id="PF00266">
    <property type="entry name" value="Aminotran_5"/>
    <property type="match status" value="1"/>
</dbReference>
<dbReference type="Gene3D" id="3.90.1150.10">
    <property type="entry name" value="Aspartate Aminotransferase, domain 1"/>
    <property type="match status" value="1"/>
</dbReference>
<sequence>MKYIYLDHSATTPINKEVLKAMRPYLGENFGNPSSLHYFGQKARKGVEDAREKIANFLNCKNDEVFFTSGATESNNLAIFGLIKKIRKQNKDRKLHIITSVIEHPAVLEVFDQLKKEGIEVSYLPVTKNGLVLEDDLKKAIKSETLLVSIMYVNNEVGTIQPIAEIGKLLEEINKKRTPEEKIYFHTDAVQAANYCDCKVSYLGVDMLSFSGHKIYGPKGVGALYVKKGTPISAIVYGGHQEQSLRSGTENVAGIVGMAKAIEMIGKKDNLKIRKLRDEVAKKLLAKIPDAIYNGDREKRIPSNANFCFKNVEGESILLMLDMEGIAISTGSACSSGSLKPSHVLLAMGVPQEVSHGSVRITLGKENTKEEIQKLIKALPPIIKKLREMSPIK</sequence>
<dbReference type="PIRSF" id="PIRSF005572">
    <property type="entry name" value="NifS"/>
    <property type="match status" value="1"/>
</dbReference>
<proteinExistence type="inferred from homology"/>
<name>A0A1F5S4B5_9BACT</name>
<comment type="cofactor">
    <cofactor evidence="1 10">
        <name>pyridoxal 5'-phosphate</name>
        <dbReference type="ChEBI" id="CHEBI:597326"/>
    </cofactor>
</comment>
<dbReference type="Gene3D" id="1.10.260.50">
    <property type="match status" value="1"/>
</dbReference>
<keyword evidence="7" id="KW-0408">Iron</keyword>
<dbReference type="SUPFAM" id="SSF53383">
    <property type="entry name" value="PLP-dependent transferases"/>
    <property type="match status" value="1"/>
</dbReference>
<evidence type="ECO:0000256" key="2">
    <source>
        <dbReference type="ARBA" id="ARBA00006490"/>
    </source>
</evidence>
<evidence type="ECO:0000313" key="13">
    <source>
        <dbReference type="Proteomes" id="UP000177407"/>
    </source>
</evidence>
<dbReference type="GO" id="GO:0046872">
    <property type="term" value="F:metal ion binding"/>
    <property type="evidence" value="ECO:0007669"/>
    <property type="project" value="UniProtKB-KW"/>
</dbReference>
<dbReference type="GO" id="GO:0051536">
    <property type="term" value="F:iron-sulfur cluster binding"/>
    <property type="evidence" value="ECO:0007669"/>
    <property type="project" value="UniProtKB-KW"/>
</dbReference>
<dbReference type="PANTHER" id="PTHR11601">
    <property type="entry name" value="CYSTEINE DESULFURYLASE FAMILY MEMBER"/>
    <property type="match status" value="1"/>
</dbReference>
<evidence type="ECO:0000256" key="8">
    <source>
        <dbReference type="ARBA" id="ARBA00023014"/>
    </source>
</evidence>
<dbReference type="PROSITE" id="PS00595">
    <property type="entry name" value="AA_TRANSFER_CLASS_5"/>
    <property type="match status" value="1"/>
</dbReference>
<dbReference type="EC" id="2.8.1.7" evidence="3"/>
<dbReference type="InterPro" id="IPR015422">
    <property type="entry name" value="PyrdxlP-dep_Trfase_small"/>
</dbReference>
<keyword evidence="8" id="KW-0411">Iron-sulfur</keyword>
<evidence type="ECO:0000256" key="9">
    <source>
        <dbReference type="ARBA" id="ARBA00050776"/>
    </source>
</evidence>
<evidence type="ECO:0000256" key="6">
    <source>
        <dbReference type="ARBA" id="ARBA00022898"/>
    </source>
</evidence>
<reference evidence="12 13" key="1">
    <citation type="journal article" date="2016" name="Nat. Commun.">
        <title>Thousands of microbial genomes shed light on interconnected biogeochemical processes in an aquifer system.</title>
        <authorList>
            <person name="Anantharaman K."/>
            <person name="Brown C.T."/>
            <person name="Hug L.A."/>
            <person name="Sharon I."/>
            <person name="Castelle C.J."/>
            <person name="Probst A.J."/>
            <person name="Thomas B.C."/>
            <person name="Singh A."/>
            <person name="Wilkins M.J."/>
            <person name="Karaoz U."/>
            <person name="Brodie E.L."/>
            <person name="Williams K.H."/>
            <person name="Hubbard S.S."/>
            <person name="Banfield J.F."/>
        </authorList>
    </citation>
    <scope>NUCLEOTIDE SEQUENCE [LARGE SCALE GENOMIC DNA]</scope>
</reference>
<dbReference type="NCBIfam" id="NF002806">
    <property type="entry name" value="PRK02948.1"/>
    <property type="match status" value="1"/>
</dbReference>
<dbReference type="FunFam" id="3.40.640.10:FF:000084">
    <property type="entry name" value="IscS-like cysteine desulfurase"/>
    <property type="match status" value="1"/>
</dbReference>
<dbReference type="InterPro" id="IPR016454">
    <property type="entry name" value="Cysteine_dSase"/>
</dbReference>
<evidence type="ECO:0000256" key="1">
    <source>
        <dbReference type="ARBA" id="ARBA00001933"/>
    </source>
</evidence>
<comment type="caution">
    <text evidence="12">The sequence shown here is derived from an EMBL/GenBank/DDBJ whole genome shotgun (WGS) entry which is preliminary data.</text>
</comment>
<evidence type="ECO:0000259" key="11">
    <source>
        <dbReference type="Pfam" id="PF00266"/>
    </source>
</evidence>
<dbReference type="AlphaFoldDB" id="A0A1F5S4B5"/>
<dbReference type="PANTHER" id="PTHR11601:SF34">
    <property type="entry name" value="CYSTEINE DESULFURASE"/>
    <property type="match status" value="1"/>
</dbReference>
<keyword evidence="6" id="KW-0663">Pyridoxal phosphate</keyword>
<dbReference type="Proteomes" id="UP000177407">
    <property type="component" value="Unassembled WGS sequence"/>
</dbReference>
<evidence type="ECO:0000256" key="10">
    <source>
        <dbReference type="RuleBase" id="RU004504"/>
    </source>
</evidence>
<feature type="domain" description="Aminotransferase class V" evidence="11">
    <location>
        <begin position="4"/>
        <end position="375"/>
    </location>
</feature>
<dbReference type="EMBL" id="MFGA01000005">
    <property type="protein sequence ID" value="OGF21525.1"/>
    <property type="molecule type" value="Genomic_DNA"/>
</dbReference>
<comment type="similarity">
    <text evidence="2">Belongs to the class-V pyridoxal-phosphate-dependent aminotransferase family. NifS/IscS subfamily.</text>
</comment>
<evidence type="ECO:0000256" key="3">
    <source>
        <dbReference type="ARBA" id="ARBA00012239"/>
    </source>
</evidence>
<dbReference type="InterPro" id="IPR015424">
    <property type="entry name" value="PyrdxlP-dep_Trfase"/>
</dbReference>
<evidence type="ECO:0000313" key="12">
    <source>
        <dbReference type="EMBL" id="OGF21525.1"/>
    </source>
</evidence>
<dbReference type="InterPro" id="IPR015421">
    <property type="entry name" value="PyrdxlP-dep_Trfase_major"/>
</dbReference>
<protein>
    <recommendedName>
        <fullName evidence="3">cysteine desulfurase</fullName>
        <ecNumber evidence="3">2.8.1.7</ecNumber>
    </recommendedName>
</protein>
<dbReference type="GO" id="GO:0031071">
    <property type="term" value="F:cysteine desulfurase activity"/>
    <property type="evidence" value="ECO:0007669"/>
    <property type="project" value="UniProtKB-EC"/>
</dbReference>
<gene>
    <name evidence="12" type="ORF">A2257_03750</name>
</gene>
<dbReference type="InterPro" id="IPR000192">
    <property type="entry name" value="Aminotrans_V_dom"/>
</dbReference>
<accession>A0A1F5S4B5</accession>
<evidence type="ECO:0000256" key="5">
    <source>
        <dbReference type="ARBA" id="ARBA00022723"/>
    </source>
</evidence>
<comment type="catalytic activity">
    <reaction evidence="9">
        <text>(sulfur carrier)-H + L-cysteine = (sulfur carrier)-SH + L-alanine</text>
        <dbReference type="Rhea" id="RHEA:43892"/>
        <dbReference type="Rhea" id="RHEA-COMP:14737"/>
        <dbReference type="Rhea" id="RHEA-COMP:14739"/>
        <dbReference type="ChEBI" id="CHEBI:29917"/>
        <dbReference type="ChEBI" id="CHEBI:35235"/>
        <dbReference type="ChEBI" id="CHEBI:57972"/>
        <dbReference type="ChEBI" id="CHEBI:64428"/>
        <dbReference type="EC" id="2.8.1.7"/>
    </reaction>
</comment>